<feature type="transmembrane region" description="Helical" evidence="7">
    <location>
        <begin position="230"/>
        <end position="253"/>
    </location>
</feature>
<dbReference type="PANTHER" id="PTHR21716">
    <property type="entry name" value="TRANSMEMBRANE PROTEIN"/>
    <property type="match status" value="1"/>
</dbReference>
<evidence type="ECO:0000256" key="2">
    <source>
        <dbReference type="ARBA" id="ARBA00009773"/>
    </source>
</evidence>
<dbReference type="GO" id="GO:0055085">
    <property type="term" value="P:transmembrane transport"/>
    <property type="evidence" value="ECO:0007669"/>
    <property type="project" value="TreeGrafter"/>
</dbReference>
<comment type="subcellular location">
    <subcellularLocation>
        <location evidence="1">Membrane</location>
        <topology evidence="1">Multi-pass membrane protein</topology>
    </subcellularLocation>
</comment>
<dbReference type="Pfam" id="PF01594">
    <property type="entry name" value="AI-2E_transport"/>
    <property type="match status" value="1"/>
</dbReference>
<accession>A0A3A1YLY1</accession>
<keyword evidence="3 7" id="KW-0812">Transmembrane</keyword>
<evidence type="ECO:0000256" key="1">
    <source>
        <dbReference type="ARBA" id="ARBA00004141"/>
    </source>
</evidence>
<feature type="compositionally biased region" description="Basic and acidic residues" evidence="6">
    <location>
        <begin position="451"/>
        <end position="462"/>
    </location>
</feature>
<dbReference type="InterPro" id="IPR002549">
    <property type="entry name" value="AI-2E-like"/>
</dbReference>
<name>A0A3A1YLY1_9GAMM</name>
<sequence>MLRAKPLTTDGLAHFYEFMTSHFAANSPNPVEPEDKKTSGSSQTTSSEKKQVETKSSSDNKSNKDNKSSSETHASQARSYSDYQSIKTTAQPNHLLNFTMFFILIGFMKYFDDFVNMMLLSIVFAIILRPMVNFLSHRLKLPFFLALFTIFLGFAMVLSLIGLVVNNTINQFLSNIEYITTTAIKKLDAAQDYIIPLIRKLGIDAHDHYSFTSLFDQVNTSWYQEFFKKIWYSLTGFFSGTVIVLLTLVFILIDVDFWQARLNSVLGNRPQSLQHVYDIFSSVSTYIEKKFLLSLLTAICVYVLCLLFGVQFALMWSVLTFAFNFIPNIGVFIVSAPMVVQVFVLNTLGNAVVFTALLTVVHFVTGNIIEPRYMSRHLNLSNTVVWVSLLFWNQILGPIGMLISIPLTTTIRILLAMSPHYKKLAAMMEGEPTDKAEPALPWDEQTTGAKVDPHKFVREEHAKRRQQKSQKRKNKNK</sequence>
<feature type="transmembrane region" description="Helical" evidence="7">
    <location>
        <begin position="389"/>
        <end position="415"/>
    </location>
</feature>
<evidence type="ECO:0008006" key="10">
    <source>
        <dbReference type="Google" id="ProtNLM"/>
    </source>
</evidence>
<evidence type="ECO:0000256" key="3">
    <source>
        <dbReference type="ARBA" id="ARBA00022692"/>
    </source>
</evidence>
<organism evidence="8 9">
    <name type="scientific">Psittacicella hinzii</name>
    <dbReference type="NCBI Taxonomy" id="2028575"/>
    <lineage>
        <taxon>Bacteria</taxon>
        <taxon>Pseudomonadati</taxon>
        <taxon>Pseudomonadota</taxon>
        <taxon>Gammaproteobacteria</taxon>
        <taxon>Pasteurellales</taxon>
        <taxon>Psittacicellaceae</taxon>
        <taxon>Psittacicella</taxon>
    </lineage>
</organism>
<keyword evidence="4 7" id="KW-1133">Transmembrane helix</keyword>
<comment type="similarity">
    <text evidence="2">Belongs to the autoinducer-2 exporter (AI-2E) (TC 2.A.86) family.</text>
</comment>
<dbReference type="AlphaFoldDB" id="A0A3A1YLY1"/>
<evidence type="ECO:0000256" key="4">
    <source>
        <dbReference type="ARBA" id="ARBA00022989"/>
    </source>
</evidence>
<feature type="transmembrane region" description="Helical" evidence="7">
    <location>
        <begin position="351"/>
        <end position="369"/>
    </location>
</feature>
<evidence type="ECO:0000256" key="6">
    <source>
        <dbReference type="SAM" id="MobiDB-lite"/>
    </source>
</evidence>
<feature type="transmembrane region" description="Helical" evidence="7">
    <location>
        <begin position="325"/>
        <end position="344"/>
    </location>
</feature>
<protein>
    <recommendedName>
        <fullName evidence="10">AI-2E family transporter</fullName>
    </recommendedName>
</protein>
<proteinExistence type="inferred from homology"/>
<dbReference type="PANTHER" id="PTHR21716:SF64">
    <property type="entry name" value="AI-2 TRANSPORT PROTEIN TQSA"/>
    <property type="match status" value="1"/>
</dbReference>
<dbReference type="Proteomes" id="UP000265916">
    <property type="component" value="Unassembled WGS sequence"/>
</dbReference>
<feature type="transmembrane region" description="Helical" evidence="7">
    <location>
        <begin position="117"/>
        <end position="136"/>
    </location>
</feature>
<evidence type="ECO:0000313" key="8">
    <source>
        <dbReference type="EMBL" id="RIY39172.1"/>
    </source>
</evidence>
<evidence type="ECO:0000256" key="7">
    <source>
        <dbReference type="SAM" id="Phobius"/>
    </source>
</evidence>
<evidence type="ECO:0000256" key="5">
    <source>
        <dbReference type="ARBA" id="ARBA00023136"/>
    </source>
</evidence>
<feature type="transmembrane region" description="Helical" evidence="7">
    <location>
        <begin position="291"/>
        <end position="319"/>
    </location>
</feature>
<gene>
    <name evidence="8" type="ORF">CKF58_02720</name>
</gene>
<dbReference type="EMBL" id="NRJG01000040">
    <property type="protein sequence ID" value="RIY39172.1"/>
    <property type="molecule type" value="Genomic_DNA"/>
</dbReference>
<comment type="caution">
    <text evidence="8">The sequence shown here is derived from an EMBL/GenBank/DDBJ whole genome shotgun (WGS) entry which is preliminary data.</text>
</comment>
<dbReference type="GO" id="GO:0016020">
    <property type="term" value="C:membrane"/>
    <property type="evidence" value="ECO:0007669"/>
    <property type="project" value="UniProtKB-SubCell"/>
</dbReference>
<feature type="compositionally biased region" description="Basic and acidic residues" evidence="6">
    <location>
        <begin position="47"/>
        <end position="70"/>
    </location>
</feature>
<feature type="transmembrane region" description="Helical" evidence="7">
    <location>
        <begin position="94"/>
        <end position="111"/>
    </location>
</feature>
<feature type="region of interest" description="Disordered" evidence="6">
    <location>
        <begin position="434"/>
        <end position="477"/>
    </location>
</feature>
<keyword evidence="5 7" id="KW-0472">Membrane</keyword>
<feature type="compositionally biased region" description="Basic residues" evidence="6">
    <location>
        <begin position="463"/>
        <end position="477"/>
    </location>
</feature>
<keyword evidence="9" id="KW-1185">Reference proteome</keyword>
<reference evidence="8 9" key="1">
    <citation type="submission" date="2017-08" db="EMBL/GenBank/DDBJ databases">
        <title>Reclassification of Bisgaard taxon 37 and 44.</title>
        <authorList>
            <person name="Christensen H."/>
        </authorList>
    </citation>
    <scope>NUCLEOTIDE SEQUENCE [LARGE SCALE GENOMIC DNA]</scope>
    <source>
        <strain evidence="8 9">111</strain>
    </source>
</reference>
<feature type="region of interest" description="Disordered" evidence="6">
    <location>
        <begin position="24"/>
        <end position="76"/>
    </location>
</feature>
<evidence type="ECO:0000313" key="9">
    <source>
        <dbReference type="Proteomes" id="UP000265916"/>
    </source>
</evidence>
<feature type="transmembrane region" description="Helical" evidence="7">
    <location>
        <begin position="143"/>
        <end position="165"/>
    </location>
</feature>